<evidence type="ECO:0000256" key="8">
    <source>
        <dbReference type="SAM" id="MobiDB-lite"/>
    </source>
</evidence>
<evidence type="ECO:0000256" key="4">
    <source>
        <dbReference type="ARBA" id="ARBA00034725"/>
    </source>
</evidence>
<dbReference type="Pfam" id="PF21646">
    <property type="entry name" value="ACTMAP-like_C"/>
    <property type="match status" value="2"/>
</dbReference>
<dbReference type="PANTHER" id="PTHR28631">
    <property type="entry name" value="UPF0692 PROTEIN C19ORF54"/>
    <property type="match status" value="1"/>
</dbReference>
<dbReference type="eggNOG" id="KOG3460">
    <property type="taxonomic scope" value="Eukaryota"/>
</dbReference>
<protein>
    <recommendedName>
        <fullName evidence="5">Actin maturation protease</fullName>
    </recommendedName>
    <alternativeName>
        <fullName evidence="6">Actin aminopeptidase ACTMAP</fullName>
    </alternativeName>
</protein>
<dbReference type="VEuPathDB" id="VectorBase:MDOMA2_007906"/>
<evidence type="ECO:0000256" key="3">
    <source>
        <dbReference type="ARBA" id="ARBA00022801"/>
    </source>
</evidence>
<dbReference type="KEGG" id="mde:101897631"/>
<dbReference type="PANTHER" id="PTHR28631:SF1">
    <property type="entry name" value="ACTIN MATURATION PROTEASE"/>
    <property type="match status" value="1"/>
</dbReference>
<comment type="catalytic activity">
    <reaction evidence="7">
        <text>N-terminal N(alpha)-acetyl-L-cysteinyl-L-aspartyl-[protein] + H2O = N-terminal L-aspartyl-[protein] + N-acetyl-L-cysteine</text>
        <dbReference type="Rhea" id="RHEA:74579"/>
        <dbReference type="Rhea" id="RHEA-COMP:12669"/>
        <dbReference type="Rhea" id="RHEA-COMP:18395"/>
        <dbReference type="ChEBI" id="CHEBI:15377"/>
        <dbReference type="ChEBI" id="CHEBI:64720"/>
        <dbReference type="ChEBI" id="CHEBI:78236"/>
        <dbReference type="ChEBI" id="CHEBI:193599"/>
    </reaction>
    <physiologicalReaction direction="left-to-right" evidence="7">
        <dbReference type="Rhea" id="RHEA:74580"/>
    </physiologicalReaction>
</comment>
<dbReference type="GO" id="GO:0006508">
    <property type="term" value="P:proteolysis"/>
    <property type="evidence" value="ECO:0007669"/>
    <property type="project" value="UniProtKB-KW"/>
</dbReference>
<dbReference type="InterPro" id="IPR040043">
    <property type="entry name" value="ACTMAP"/>
</dbReference>
<evidence type="ECO:0000256" key="2">
    <source>
        <dbReference type="ARBA" id="ARBA00022670"/>
    </source>
</evidence>
<reference evidence="9" key="1">
    <citation type="submission" date="2020-05" db="UniProtKB">
        <authorList>
            <consortium name="EnsemblMetazoa"/>
        </authorList>
    </citation>
    <scope>IDENTIFICATION</scope>
    <source>
        <strain evidence="9">Aabys</strain>
    </source>
</reference>
<evidence type="ECO:0000256" key="1">
    <source>
        <dbReference type="ARBA" id="ARBA00022438"/>
    </source>
</evidence>
<keyword evidence="3" id="KW-0378">Hydrolase</keyword>
<accession>A0A1I8MHT4</accession>
<dbReference type="RefSeq" id="XP_005182979.2">
    <property type="nucleotide sequence ID" value="XM_005182922.4"/>
</dbReference>
<gene>
    <name evidence="9" type="primary">101897631</name>
</gene>
<evidence type="ECO:0000256" key="6">
    <source>
        <dbReference type="ARBA" id="ARBA00034908"/>
    </source>
</evidence>
<feature type="region of interest" description="Disordered" evidence="8">
    <location>
        <begin position="151"/>
        <end position="176"/>
    </location>
</feature>
<dbReference type="OrthoDB" id="198816at2759"/>
<organism evidence="9">
    <name type="scientific">Musca domestica</name>
    <name type="common">House fly</name>
    <dbReference type="NCBI Taxonomy" id="7370"/>
    <lineage>
        <taxon>Eukaryota</taxon>
        <taxon>Metazoa</taxon>
        <taxon>Ecdysozoa</taxon>
        <taxon>Arthropoda</taxon>
        <taxon>Hexapoda</taxon>
        <taxon>Insecta</taxon>
        <taxon>Pterygota</taxon>
        <taxon>Neoptera</taxon>
        <taxon>Endopterygota</taxon>
        <taxon>Diptera</taxon>
        <taxon>Brachycera</taxon>
        <taxon>Muscomorpha</taxon>
        <taxon>Muscoidea</taxon>
        <taxon>Muscidae</taxon>
        <taxon>Musca</taxon>
    </lineage>
</organism>
<evidence type="ECO:0000256" key="5">
    <source>
        <dbReference type="ARBA" id="ARBA00034848"/>
    </source>
</evidence>
<keyword evidence="2" id="KW-0645">Protease</keyword>
<dbReference type="STRING" id="7370.A0A1I8MHT4"/>
<proteinExistence type="inferred from homology"/>
<name>A0A1I8MHT4_MUSDO</name>
<dbReference type="EnsemblMetazoa" id="MDOA005041-RA">
    <property type="protein sequence ID" value="MDOA005041-PA"/>
    <property type="gene ID" value="MDOA005041"/>
</dbReference>
<dbReference type="GO" id="GO:0004177">
    <property type="term" value="F:aminopeptidase activity"/>
    <property type="evidence" value="ECO:0007669"/>
    <property type="project" value="UniProtKB-KW"/>
</dbReference>
<dbReference type="VEuPathDB" id="VectorBase:MDOA005041"/>
<comment type="similarity">
    <text evidence="4">Belongs to the ACTMAP family.</text>
</comment>
<feature type="compositionally biased region" description="Low complexity" evidence="8">
    <location>
        <begin position="160"/>
        <end position="175"/>
    </location>
</feature>
<keyword evidence="1" id="KW-0031">Aminopeptidase</keyword>
<dbReference type="AlphaFoldDB" id="A0A1I8MHT4"/>
<evidence type="ECO:0000313" key="9">
    <source>
        <dbReference type="EnsemblMetazoa" id="MDOA005041-PA"/>
    </source>
</evidence>
<evidence type="ECO:0000256" key="7">
    <source>
        <dbReference type="ARBA" id="ARBA00049041"/>
    </source>
</evidence>
<sequence>MSQTIATAPPPAPPNLLQLADKTNSHTPQRQKPQLEECLWAVDHPELQKACFLARICTTRRPKSCTYYNVNSILQVGPTCGLTAVSMLLGGVLPPTVLLQEAKERHYTYNGEMFSAYNLFQLICDYLPIINDDNNNNNTIDDNSLPCKLNANDTDSRQNTTAATTTTTTPQQQTAVHQRPIECQMHEGRLNCAKVRDALRQGACLFVPYDPDFNHSPCLKSGHKAHWALIIGYLITDNDEFYVIARHGKAKNLAVWSLQSLSDSNANLIEFAQPKGYPDCDFLLPPGGIGGNLGLRERAIFVKGLPLETTTIS</sequence>